<evidence type="ECO:0000256" key="1">
    <source>
        <dbReference type="SAM" id="MobiDB-lite"/>
    </source>
</evidence>
<dbReference type="EMBL" id="CP159872">
    <property type="protein sequence ID" value="XCM82324.1"/>
    <property type="molecule type" value="Genomic_DNA"/>
</dbReference>
<name>A0AAU8K116_9ACTN</name>
<dbReference type="KEGG" id="kcm:ABWK59_27130"/>
<dbReference type="InterPro" id="IPR017853">
    <property type="entry name" value="GH"/>
</dbReference>
<feature type="compositionally biased region" description="Low complexity" evidence="1">
    <location>
        <begin position="142"/>
        <end position="208"/>
    </location>
</feature>
<dbReference type="RefSeq" id="WP_354643256.1">
    <property type="nucleotide sequence ID" value="NZ_CP159872.1"/>
</dbReference>
<proteinExistence type="predicted"/>
<accession>A0AAU8K116</accession>
<feature type="chain" id="PRO_5043986556" evidence="2">
    <location>
        <begin position="29"/>
        <end position="483"/>
    </location>
</feature>
<protein>
    <submittedName>
        <fullName evidence="3">Uncharacterized protein</fullName>
    </submittedName>
</protein>
<feature type="signal peptide" evidence="2">
    <location>
        <begin position="1"/>
        <end position="28"/>
    </location>
</feature>
<gene>
    <name evidence="3" type="ORF">ABWK59_27130</name>
</gene>
<reference evidence="3" key="1">
    <citation type="submission" date="2024-06" db="EMBL/GenBank/DDBJ databases">
        <title>The genome sequences of Kitasatospora sp. strain HUAS MG31.</title>
        <authorList>
            <person name="Mo P."/>
        </authorList>
    </citation>
    <scope>NUCLEOTIDE SEQUENCE</scope>
    <source>
        <strain evidence="3">HUAS MG31</strain>
    </source>
</reference>
<organism evidence="3">
    <name type="scientific">Kitasatospora camelliae</name>
    <dbReference type="NCBI Taxonomy" id="3156397"/>
    <lineage>
        <taxon>Bacteria</taxon>
        <taxon>Bacillati</taxon>
        <taxon>Actinomycetota</taxon>
        <taxon>Actinomycetes</taxon>
        <taxon>Kitasatosporales</taxon>
        <taxon>Streptomycetaceae</taxon>
        <taxon>Kitasatospora</taxon>
    </lineage>
</organism>
<keyword evidence="2" id="KW-0732">Signal</keyword>
<evidence type="ECO:0000313" key="3">
    <source>
        <dbReference type="EMBL" id="XCM82324.1"/>
    </source>
</evidence>
<dbReference type="Gene3D" id="3.20.20.80">
    <property type="entry name" value="Glycosidases"/>
    <property type="match status" value="1"/>
</dbReference>
<sequence>MPLSATRFRVGAIAAAAAAGLLALPFLADGEAEASTPRVVQDRLTPTTAGAGTTVAAELTVHSSKCFTAKTVGVAVRDAAGRKLDFPSPATDVRICPDGISVTTGARTLPAGTYTEYGFWRDDAGRTHKLPAQTLTVTAATAPLPVPSPSASGTPSPSATASPTASPTAGPSSTPSGSAGASATPTPTPSGTPTTAPTTTAPTTTPAGMRPLPDPLYGVTVDDVSRVGDIVTSSKSLSRMPTTRIVFDENVPPSEYASAIKQIQPVSYLMGEILDSYYVKDYSPQAYHDRVADYLNAFGDQVDIWEVGNEVNGNWLGSYADVSTKISDAYQQVEAAGKRSELTLYYDVGCGNGSSELDPLTFSKQYVPAEMRAGLDYVTLSYYEGDCGNIRPTAATWTSYFQQLHELYPNAKLGFGEIGLADPVTSSTQAKAESMLAYYYGLKIDLPYYAGGVFWWNYAEDMLPTTKPLWQKLDTAFTTMPTP</sequence>
<dbReference type="AlphaFoldDB" id="A0AAU8K116"/>
<evidence type="ECO:0000256" key="2">
    <source>
        <dbReference type="SAM" id="SignalP"/>
    </source>
</evidence>
<feature type="region of interest" description="Disordered" evidence="1">
    <location>
        <begin position="142"/>
        <end position="216"/>
    </location>
</feature>
<dbReference type="SUPFAM" id="SSF51445">
    <property type="entry name" value="(Trans)glycosidases"/>
    <property type="match status" value="1"/>
</dbReference>